<accession>A0A0G2HQ18</accession>
<dbReference type="AlphaFoldDB" id="A0A0G2HQ18"/>
<organism evidence="1 2">
    <name type="scientific">[Emmonsia] crescens</name>
    <dbReference type="NCBI Taxonomy" id="73230"/>
    <lineage>
        <taxon>Eukaryota</taxon>
        <taxon>Fungi</taxon>
        <taxon>Dikarya</taxon>
        <taxon>Ascomycota</taxon>
        <taxon>Pezizomycotina</taxon>
        <taxon>Eurotiomycetes</taxon>
        <taxon>Eurotiomycetidae</taxon>
        <taxon>Onygenales</taxon>
        <taxon>Ajellomycetaceae</taxon>
        <taxon>Emergomyces</taxon>
    </lineage>
</organism>
<reference evidence="2" key="1">
    <citation type="journal article" date="2015" name="PLoS Genet.">
        <title>The dynamic genome and transcriptome of the human fungal pathogen Blastomyces and close relative Emmonsia.</title>
        <authorList>
            <person name="Munoz J.F."/>
            <person name="Gauthier G.M."/>
            <person name="Desjardins C.A."/>
            <person name="Gallo J.E."/>
            <person name="Holder J."/>
            <person name="Sullivan T.D."/>
            <person name="Marty A.J."/>
            <person name="Carmen J.C."/>
            <person name="Chen Z."/>
            <person name="Ding L."/>
            <person name="Gujja S."/>
            <person name="Magrini V."/>
            <person name="Misas E."/>
            <person name="Mitreva M."/>
            <person name="Priest M."/>
            <person name="Saif S."/>
            <person name="Whiston E.A."/>
            <person name="Young S."/>
            <person name="Zeng Q."/>
            <person name="Goldman W.E."/>
            <person name="Mardis E.R."/>
            <person name="Taylor J.W."/>
            <person name="McEwen J.G."/>
            <person name="Clay O.K."/>
            <person name="Klein B.S."/>
            <person name="Cuomo C.A."/>
        </authorList>
    </citation>
    <scope>NUCLEOTIDE SEQUENCE [LARGE SCALE GENOMIC DNA]</scope>
    <source>
        <strain evidence="2">UAMH 3008</strain>
    </source>
</reference>
<proteinExistence type="predicted"/>
<protein>
    <submittedName>
        <fullName evidence="1">Uncharacterized protein</fullName>
    </submittedName>
</protein>
<evidence type="ECO:0000313" key="1">
    <source>
        <dbReference type="EMBL" id="KKZ59191.1"/>
    </source>
</evidence>
<comment type="caution">
    <text evidence="1">The sequence shown here is derived from an EMBL/GenBank/DDBJ whole genome shotgun (WGS) entry which is preliminary data.</text>
</comment>
<dbReference type="VEuPathDB" id="FungiDB:EMCG_05439"/>
<evidence type="ECO:0000313" key="2">
    <source>
        <dbReference type="Proteomes" id="UP000034164"/>
    </source>
</evidence>
<name>A0A0G2HQ18_9EURO</name>
<dbReference type="Proteomes" id="UP000034164">
    <property type="component" value="Unassembled WGS sequence"/>
</dbReference>
<sequence>MFREGAKWKWWRMMLVIAPANTPASHEVFGDLKARRTMNAKMWNPLYVVTSLNYVDGHPLRHGVHVADAVHTSLTEQGKISPIQFAY</sequence>
<dbReference type="EMBL" id="LCZI01001683">
    <property type="protein sequence ID" value="KKZ59191.1"/>
    <property type="molecule type" value="Genomic_DNA"/>
</dbReference>
<gene>
    <name evidence="1" type="ORF">EMCG_05439</name>
</gene>